<sequence>MPRRKGTVERQNVIEIYRRRIAIATLHRLKRKTGGYCLSVNMPDSDIQVIEINEESMQKLLLRFEKQVRAEFGSESDSFLRKTYMNSLDINSPTEYLTETGKAIVDDIFSELIAHAKEKHVSGGIN</sequence>
<organism evidence="1 2">
    <name type="scientific">Raoultella terrigena</name>
    <name type="common">Klebsiella terrigena</name>
    <dbReference type="NCBI Taxonomy" id="577"/>
    <lineage>
        <taxon>Bacteria</taxon>
        <taxon>Pseudomonadati</taxon>
        <taxon>Pseudomonadota</taxon>
        <taxon>Gammaproteobacteria</taxon>
        <taxon>Enterobacterales</taxon>
        <taxon>Enterobacteriaceae</taxon>
        <taxon>Klebsiella/Raoultella group</taxon>
        <taxon>Raoultella</taxon>
    </lineage>
</organism>
<evidence type="ECO:0000313" key="1">
    <source>
        <dbReference type="EMBL" id="QPF06768.1"/>
    </source>
</evidence>
<proteinExistence type="predicted"/>
<dbReference type="AlphaFoldDB" id="A0AAP9XLP8"/>
<dbReference type="EMBL" id="CP062916">
    <property type="protein sequence ID" value="QPF06768.1"/>
    <property type="molecule type" value="Genomic_DNA"/>
</dbReference>
<dbReference type="Proteomes" id="UP000594500">
    <property type="component" value="Chromosome"/>
</dbReference>
<protein>
    <submittedName>
        <fullName evidence="1">Uncharacterized protein</fullName>
    </submittedName>
</protein>
<reference evidence="1 2" key="1">
    <citation type="submission" date="2020-10" db="EMBL/GenBank/DDBJ databases">
        <title>Resistance determinants and their genetic context in bacteria from a longitudinal study of pigs reared under conventional and antibiotic-free husbandry practices.</title>
        <authorList>
            <person name="Poulin-Laprade D."/>
            <person name="Brouard J.-S."/>
            <person name="Gagnon N."/>
            <person name="Turcotte A."/>
            <person name="Langlois A."/>
            <person name="Matte J.J."/>
            <person name="Carrillo C.D."/>
            <person name="Zaheer R."/>
            <person name="McAllister T."/>
            <person name="Topp E."/>
            <person name="Talbot G."/>
        </authorList>
    </citation>
    <scope>NUCLEOTIDE SEQUENCE [LARGE SCALE GENOMIC DNA]</scope>
    <source>
        <strain evidence="1 2">Res13-Abat-PEB01-P1-04-A</strain>
    </source>
</reference>
<evidence type="ECO:0000313" key="2">
    <source>
        <dbReference type="Proteomes" id="UP000594500"/>
    </source>
</evidence>
<gene>
    <name evidence="1" type="ORF">IMO34_15505</name>
</gene>
<accession>A0AAP9XLP8</accession>
<name>A0AAP9XLP8_RAOTE</name>